<comment type="caution">
    <text evidence="3">The sequence shown here is derived from an EMBL/GenBank/DDBJ whole genome shotgun (WGS) entry which is preliminary data.</text>
</comment>
<proteinExistence type="predicted"/>
<dbReference type="Proteomes" id="UP001403385">
    <property type="component" value="Unassembled WGS sequence"/>
</dbReference>
<evidence type="ECO:0000313" key="4">
    <source>
        <dbReference type="Proteomes" id="UP001403385"/>
    </source>
</evidence>
<evidence type="ECO:0000259" key="2">
    <source>
        <dbReference type="Pfam" id="PF00857"/>
    </source>
</evidence>
<protein>
    <submittedName>
        <fullName evidence="3">Isochorismatase family protein</fullName>
    </submittedName>
</protein>
<organism evidence="3 4">
    <name type="scientific">Rapidithrix thailandica</name>
    <dbReference type="NCBI Taxonomy" id="413964"/>
    <lineage>
        <taxon>Bacteria</taxon>
        <taxon>Pseudomonadati</taxon>
        <taxon>Bacteroidota</taxon>
        <taxon>Cytophagia</taxon>
        <taxon>Cytophagales</taxon>
        <taxon>Flammeovirgaceae</taxon>
        <taxon>Rapidithrix</taxon>
    </lineage>
</organism>
<dbReference type="EMBL" id="JBDKWZ010000002">
    <property type="protein sequence ID" value="MEN7547030.1"/>
    <property type="molecule type" value="Genomic_DNA"/>
</dbReference>
<dbReference type="Gene3D" id="3.40.50.850">
    <property type="entry name" value="Isochorismatase-like"/>
    <property type="match status" value="1"/>
</dbReference>
<evidence type="ECO:0000313" key="3">
    <source>
        <dbReference type="EMBL" id="MEN7547030.1"/>
    </source>
</evidence>
<sequence>MHKSVAPTGPEKVITKNNPNSFRETELMDYLKENNISNLVITGMMTDVCVAATTRAAMDLGFENTIISDAVTTRNRELHGKSLPANRVTETYLAGLNVLGGLYSKVESTEDFLK</sequence>
<name>A0AAW9RVF0_9BACT</name>
<dbReference type="InterPro" id="IPR000868">
    <property type="entry name" value="Isochorismatase-like_dom"/>
</dbReference>
<keyword evidence="4" id="KW-1185">Reference proteome</keyword>
<dbReference type="PANTHER" id="PTHR43540">
    <property type="entry name" value="PEROXYUREIDOACRYLATE/UREIDOACRYLATE AMIDOHYDROLASE-RELATED"/>
    <property type="match status" value="1"/>
</dbReference>
<keyword evidence="1" id="KW-0378">Hydrolase</keyword>
<evidence type="ECO:0000256" key="1">
    <source>
        <dbReference type="ARBA" id="ARBA00022801"/>
    </source>
</evidence>
<accession>A0AAW9RVF0</accession>
<dbReference type="RefSeq" id="WP_346820183.1">
    <property type="nucleotide sequence ID" value="NZ_JBDKWZ010000002.1"/>
</dbReference>
<dbReference type="AlphaFoldDB" id="A0AAW9RVF0"/>
<reference evidence="3 4" key="1">
    <citation type="submission" date="2024-04" db="EMBL/GenBank/DDBJ databases">
        <title>Novel genus in family Flammeovirgaceae.</title>
        <authorList>
            <person name="Nguyen T.H."/>
            <person name="Vuong T.Q."/>
            <person name="Le H."/>
            <person name="Kim S.-G."/>
        </authorList>
    </citation>
    <scope>NUCLEOTIDE SEQUENCE [LARGE SCALE GENOMIC DNA]</scope>
    <source>
        <strain evidence="3 4">JCM 23209</strain>
    </source>
</reference>
<dbReference type="InterPro" id="IPR050272">
    <property type="entry name" value="Isochorismatase-like_hydrls"/>
</dbReference>
<dbReference type="Pfam" id="PF00857">
    <property type="entry name" value="Isochorismatase"/>
    <property type="match status" value="1"/>
</dbReference>
<gene>
    <name evidence="3" type="ORF">AAG747_03880</name>
</gene>
<dbReference type="InterPro" id="IPR036380">
    <property type="entry name" value="Isochorismatase-like_sf"/>
</dbReference>
<dbReference type="GO" id="GO:0016787">
    <property type="term" value="F:hydrolase activity"/>
    <property type="evidence" value="ECO:0007669"/>
    <property type="project" value="UniProtKB-KW"/>
</dbReference>
<feature type="domain" description="Isochorismatase-like" evidence="2">
    <location>
        <begin position="2"/>
        <end position="83"/>
    </location>
</feature>
<dbReference type="SUPFAM" id="SSF52499">
    <property type="entry name" value="Isochorismatase-like hydrolases"/>
    <property type="match status" value="1"/>
</dbReference>